<accession>A0A5P2C142</accession>
<dbReference type="AlphaFoldDB" id="A0A5P2C142"/>
<feature type="transmembrane region" description="Helical" evidence="2">
    <location>
        <begin position="86"/>
        <end position="105"/>
    </location>
</feature>
<protein>
    <recommendedName>
        <fullName evidence="5">Integral membrane protein</fullName>
    </recommendedName>
</protein>
<evidence type="ECO:0000313" key="3">
    <source>
        <dbReference type="EMBL" id="QES35950.1"/>
    </source>
</evidence>
<feature type="transmembrane region" description="Helical" evidence="2">
    <location>
        <begin position="20"/>
        <end position="43"/>
    </location>
</feature>
<dbReference type="Proteomes" id="UP000322927">
    <property type="component" value="Chromosome"/>
</dbReference>
<feature type="transmembrane region" description="Helical" evidence="2">
    <location>
        <begin position="55"/>
        <end position="74"/>
    </location>
</feature>
<name>A0A5P2C142_STRVZ</name>
<evidence type="ECO:0000256" key="1">
    <source>
        <dbReference type="SAM" id="MobiDB-lite"/>
    </source>
</evidence>
<gene>
    <name evidence="3" type="ORF">DEJ48_23300</name>
</gene>
<sequence length="209" mass="22594">MHGHGYAPQHPHPPSRGTHVTLRVLFVVLTVLTCGLLAWAAMLRLALVTRKAHNWVLFGIVTALDVLALALVGVDPGEDEFQGPGSAGMVVMLCTMVAAVAYYLYGDIRHFSPYRQQPQPQQPQQYTGYVPQQPQASYGYPQQIAPAPNPAPAPGPPGPVHLQPTQLGHTPPPHPPAPAPARPAPVRIDQVRAELDELSDYLRKQEGGN</sequence>
<keyword evidence="2" id="KW-0812">Transmembrane</keyword>
<feature type="compositionally biased region" description="Pro residues" evidence="1">
    <location>
        <begin position="170"/>
        <end position="183"/>
    </location>
</feature>
<dbReference type="RefSeq" id="WP_150218023.1">
    <property type="nucleotide sequence ID" value="NZ_CP029192.1"/>
</dbReference>
<feature type="compositionally biased region" description="Pro residues" evidence="1">
    <location>
        <begin position="147"/>
        <end position="159"/>
    </location>
</feature>
<keyword evidence="2" id="KW-1133">Transmembrane helix</keyword>
<feature type="region of interest" description="Disordered" evidence="1">
    <location>
        <begin position="137"/>
        <end position="188"/>
    </location>
</feature>
<evidence type="ECO:0000313" key="4">
    <source>
        <dbReference type="Proteomes" id="UP000322927"/>
    </source>
</evidence>
<reference evidence="3 4" key="1">
    <citation type="submission" date="2018-05" db="EMBL/GenBank/DDBJ databases">
        <title>Streptomyces venezuelae.</title>
        <authorList>
            <person name="Kim W."/>
            <person name="Lee N."/>
            <person name="Cho B.-K."/>
        </authorList>
    </citation>
    <scope>NUCLEOTIDE SEQUENCE [LARGE SCALE GENOMIC DNA]</scope>
    <source>
        <strain evidence="3 4">ATCC 14584</strain>
    </source>
</reference>
<keyword evidence="2" id="KW-0472">Membrane</keyword>
<dbReference type="OrthoDB" id="3874249at2"/>
<proteinExistence type="predicted"/>
<evidence type="ECO:0000256" key="2">
    <source>
        <dbReference type="SAM" id="Phobius"/>
    </source>
</evidence>
<organism evidence="3 4">
    <name type="scientific">Streptomyces venezuelae</name>
    <dbReference type="NCBI Taxonomy" id="54571"/>
    <lineage>
        <taxon>Bacteria</taxon>
        <taxon>Bacillati</taxon>
        <taxon>Actinomycetota</taxon>
        <taxon>Actinomycetes</taxon>
        <taxon>Kitasatosporales</taxon>
        <taxon>Streptomycetaceae</taxon>
        <taxon>Streptomyces</taxon>
    </lineage>
</organism>
<evidence type="ECO:0008006" key="5">
    <source>
        <dbReference type="Google" id="ProtNLM"/>
    </source>
</evidence>
<dbReference type="EMBL" id="CP029192">
    <property type="protein sequence ID" value="QES35950.1"/>
    <property type="molecule type" value="Genomic_DNA"/>
</dbReference>